<dbReference type="STRING" id="1678841.TBC1_112358"/>
<dbReference type="AlphaFoldDB" id="A0A0S7C0V5"/>
<dbReference type="PROSITE" id="PS51257">
    <property type="entry name" value="PROKAR_LIPOPROTEIN"/>
    <property type="match status" value="1"/>
</dbReference>
<evidence type="ECO:0000313" key="3">
    <source>
        <dbReference type="Proteomes" id="UP000053091"/>
    </source>
</evidence>
<protein>
    <submittedName>
        <fullName evidence="2">Gliding motility-associated lipoprotein GldD</fullName>
    </submittedName>
</protein>
<dbReference type="InterPro" id="IPR019850">
    <property type="entry name" value="GldD-like"/>
</dbReference>
<feature type="signal peptide" evidence="1">
    <location>
        <begin position="1"/>
        <end position="24"/>
    </location>
</feature>
<sequence>MHKTGITLQLLVAVLLAAMMTSCGDPPVPKPRGYFRIDLPQREYRLLDSIYPYTFEIPVYAKITGDPNAGEEPYWINIDFPAYKGRIHLSYKAVDNNLSTFTEDAHQLVMKHIPKASAIDEIRIDNEALEVHGLIYDIKGAGAASPYQFFATDSTRHFIRGALYFNVLPNNDSLAPVIEFLKGDIQHMLETLKWK</sequence>
<keyword evidence="1" id="KW-0732">Signal</keyword>
<gene>
    <name evidence="2" type="ORF">TBC1_112358</name>
</gene>
<dbReference type="RefSeq" id="WP_062042568.1">
    <property type="nucleotide sequence ID" value="NZ_DF968182.1"/>
</dbReference>
<keyword evidence="2" id="KW-0449">Lipoprotein</keyword>
<feature type="chain" id="PRO_5006633391" evidence="1">
    <location>
        <begin position="25"/>
        <end position="195"/>
    </location>
</feature>
<dbReference type="OrthoDB" id="679501at2"/>
<keyword evidence="3" id="KW-1185">Reference proteome</keyword>
<reference evidence="2" key="1">
    <citation type="journal article" date="2015" name="Genome Announc.">
        <title>Draft Genome Sequence of Bacteroidales Strain TBC1, a Novel Isolate from a Methanogenic Wastewater Treatment System.</title>
        <authorList>
            <person name="Tourlousse D.M."/>
            <person name="Matsuura N."/>
            <person name="Sun L."/>
            <person name="Toyonaga M."/>
            <person name="Kuroda K."/>
            <person name="Ohashi A."/>
            <person name="Cruz R."/>
            <person name="Yamaguchi T."/>
            <person name="Sekiguchi Y."/>
        </authorList>
    </citation>
    <scope>NUCLEOTIDE SEQUENCE [LARGE SCALE GENOMIC DNA]</scope>
    <source>
        <strain evidence="2">TBC1</strain>
    </source>
</reference>
<dbReference type="Proteomes" id="UP000053091">
    <property type="component" value="Unassembled WGS sequence"/>
</dbReference>
<dbReference type="EMBL" id="DF968182">
    <property type="protein sequence ID" value="GAP44194.1"/>
    <property type="molecule type" value="Genomic_DNA"/>
</dbReference>
<evidence type="ECO:0000256" key="1">
    <source>
        <dbReference type="SAM" id="SignalP"/>
    </source>
</evidence>
<organism evidence="2">
    <name type="scientific">Lentimicrobium saccharophilum</name>
    <dbReference type="NCBI Taxonomy" id="1678841"/>
    <lineage>
        <taxon>Bacteria</taxon>
        <taxon>Pseudomonadati</taxon>
        <taxon>Bacteroidota</taxon>
        <taxon>Bacteroidia</taxon>
        <taxon>Bacteroidales</taxon>
        <taxon>Lentimicrobiaceae</taxon>
        <taxon>Lentimicrobium</taxon>
    </lineage>
</organism>
<evidence type="ECO:0000313" key="2">
    <source>
        <dbReference type="EMBL" id="GAP44194.1"/>
    </source>
</evidence>
<name>A0A0S7C0V5_9BACT</name>
<proteinExistence type="predicted"/>
<dbReference type="Pfam" id="PF25593">
    <property type="entry name" value="GldD_lipo"/>
    <property type="match status" value="1"/>
</dbReference>
<dbReference type="NCBIfam" id="TIGR03512">
    <property type="entry name" value="GldD_lipo"/>
    <property type="match status" value="1"/>
</dbReference>
<accession>A0A0S7C0V5</accession>